<dbReference type="GeneID" id="85315172"/>
<dbReference type="Pfam" id="PF17389">
    <property type="entry name" value="Bac_rhamnosid6H"/>
    <property type="match status" value="1"/>
</dbReference>
<feature type="chain" id="PRO_5042520680" evidence="1">
    <location>
        <begin position="23"/>
        <end position="662"/>
    </location>
</feature>
<reference evidence="3" key="1">
    <citation type="submission" date="2023-06" db="EMBL/GenBank/DDBJ databases">
        <title>Genome-scale phylogeny and comparative genomics of the fungal order Sordariales.</title>
        <authorList>
            <consortium name="Lawrence Berkeley National Laboratory"/>
            <person name="Hensen N."/>
            <person name="Bonometti L."/>
            <person name="Westerberg I."/>
            <person name="Brannstrom I.O."/>
            <person name="Guillou S."/>
            <person name="Cros-Aarteil S."/>
            <person name="Calhoun S."/>
            <person name="Haridas S."/>
            <person name="Kuo A."/>
            <person name="Mondo S."/>
            <person name="Pangilinan J."/>
            <person name="Riley R."/>
            <person name="Labutti K."/>
            <person name="Andreopoulos B."/>
            <person name="Lipzen A."/>
            <person name="Chen C."/>
            <person name="Yanf M."/>
            <person name="Daum C."/>
            <person name="Ng V."/>
            <person name="Clum A."/>
            <person name="Steindorff A."/>
            <person name="Ohm R."/>
            <person name="Martin F."/>
            <person name="Silar P."/>
            <person name="Natvig D."/>
            <person name="Lalanne C."/>
            <person name="Gautier V."/>
            <person name="Ament-Velasquez S.L."/>
            <person name="Kruys A."/>
            <person name="Hutchinson M.I."/>
            <person name="Powell A.J."/>
            <person name="Barry K."/>
            <person name="Miller A.N."/>
            <person name="Grigoriev I.V."/>
            <person name="Debuchy R."/>
            <person name="Gladieux P."/>
            <person name="Thoren M.H."/>
            <person name="Johannesson H."/>
        </authorList>
    </citation>
    <scope>NUCLEOTIDE SEQUENCE</scope>
    <source>
        <strain evidence="3">8032-3</strain>
    </source>
</reference>
<dbReference type="Gene3D" id="2.60.420.10">
    <property type="entry name" value="Maltose phosphorylase, domain 3"/>
    <property type="match status" value="1"/>
</dbReference>
<keyword evidence="1" id="KW-0732">Signal</keyword>
<feature type="signal peptide" evidence="1">
    <location>
        <begin position="1"/>
        <end position="22"/>
    </location>
</feature>
<dbReference type="EMBL" id="MU839028">
    <property type="protein sequence ID" value="KAK1763382.1"/>
    <property type="molecule type" value="Genomic_DNA"/>
</dbReference>
<keyword evidence="4" id="KW-1185">Reference proteome</keyword>
<dbReference type="PANTHER" id="PTHR34987:SF6">
    <property type="entry name" value="ALPHA-L-RHAMNOSIDASE SIX-HAIRPIN GLYCOSIDASE DOMAIN-CONTAINING PROTEIN"/>
    <property type="match status" value="1"/>
</dbReference>
<dbReference type="AlphaFoldDB" id="A0AAJ0BSS4"/>
<protein>
    <submittedName>
        <fullName evidence="3">Six-hairpin glycosidase-like protein</fullName>
    </submittedName>
</protein>
<feature type="domain" description="Alpha-L-rhamnosidase six-hairpin glycosidase" evidence="2">
    <location>
        <begin position="239"/>
        <end position="463"/>
    </location>
</feature>
<sequence>MQLLSMYLSYLVSSVLLPGVGAGAAASDESARPWEQYVLSPSTRNPAPVAVHSIVGDASVKECKLTHVLRMRAGSRVSMDFGVEVGGHVSFNLQTDSEAPLSLAFSESPSFVRNISDDTGSVYTMDWDQALEVTVDLDDTGSAFYQTPPERFRGGFRFLTFNALADITVFNITCQIGFAPNMPDLRAGNGYFYTADADQEALNRIWHAAAYTIQTNMAATNTGRYLPQVRPGWAYNATLGVVSPVLVDGAKRDRAIWPGDLGIIGPVAMLAYGAYGREALENSLETLFYYQNASTGMLPFAGPATGSFRSGAQSDTYHAWGLISVYDYTMYSGNTEWLAKHWPNVTRAVEFIIDHLDPRVGLHNQTHQNDWARQGTGGYNSALNALDYHVLVSMASLSRNDSQASLWRSAAARLKAQYNTLLWDDEAGLYRDNTETTLHAQDGNSLALLYNLTQTPSQATAISAGLERNWNDIGPVTPELPDTISPFISGLELLAHLHGAREPERALSLLHRLWGFLLDGSPDTMTGSTFVEGITANGSLYYRSEAGYKYDAAYTSLSHGWSAGPAMALVTGVLGFRITGLGGVAWELSPQLGGLRSARAGFETGLGWFEAEVEVVEDGEMRISLESPQGTRGTVLVPRGYGKVLLNGTVHEGVRIIQVGHD</sequence>
<evidence type="ECO:0000313" key="3">
    <source>
        <dbReference type="EMBL" id="KAK1763382.1"/>
    </source>
</evidence>
<dbReference type="InterPro" id="IPR035396">
    <property type="entry name" value="Bac_rhamnosid6H"/>
</dbReference>
<name>A0AAJ0BSS4_9PEZI</name>
<evidence type="ECO:0000259" key="2">
    <source>
        <dbReference type="Pfam" id="PF17389"/>
    </source>
</evidence>
<dbReference type="InterPro" id="IPR012341">
    <property type="entry name" value="6hp_glycosidase-like_sf"/>
</dbReference>
<proteinExistence type="predicted"/>
<dbReference type="RefSeq" id="XP_060279595.1">
    <property type="nucleotide sequence ID" value="XM_060431985.1"/>
</dbReference>
<evidence type="ECO:0000256" key="1">
    <source>
        <dbReference type="SAM" id="SignalP"/>
    </source>
</evidence>
<accession>A0AAJ0BSS4</accession>
<dbReference type="Proteomes" id="UP001244011">
    <property type="component" value="Unassembled WGS sequence"/>
</dbReference>
<comment type="caution">
    <text evidence="3">The sequence shown here is derived from an EMBL/GenBank/DDBJ whole genome shotgun (WGS) entry which is preliminary data.</text>
</comment>
<keyword evidence="3" id="KW-0378">Hydrolase</keyword>
<dbReference type="GO" id="GO:0016798">
    <property type="term" value="F:hydrolase activity, acting on glycosyl bonds"/>
    <property type="evidence" value="ECO:0007669"/>
    <property type="project" value="UniProtKB-KW"/>
</dbReference>
<dbReference type="GO" id="GO:0005975">
    <property type="term" value="P:carbohydrate metabolic process"/>
    <property type="evidence" value="ECO:0007669"/>
    <property type="project" value="InterPro"/>
</dbReference>
<dbReference type="InterPro" id="IPR008928">
    <property type="entry name" value="6-hairpin_glycosidase_sf"/>
</dbReference>
<gene>
    <name evidence="3" type="ORF">QBC33DRAFT_598599</name>
</gene>
<dbReference type="SUPFAM" id="SSF48208">
    <property type="entry name" value="Six-hairpin glycosidases"/>
    <property type="match status" value="1"/>
</dbReference>
<dbReference type="Gene3D" id="1.50.10.10">
    <property type="match status" value="1"/>
</dbReference>
<evidence type="ECO:0000313" key="4">
    <source>
        <dbReference type="Proteomes" id="UP001244011"/>
    </source>
</evidence>
<keyword evidence="3" id="KW-0326">Glycosidase</keyword>
<organism evidence="3 4">
    <name type="scientific">Phialemonium atrogriseum</name>
    <dbReference type="NCBI Taxonomy" id="1093897"/>
    <lineage>
        <taxon>Eukaryota</taxon>
        <taxon>Fungi</taxon>
        <taxon>Dikarya</taxon>
        <taxon>Ascomycota</taxon>
        <taxon>Pezizomycotina</taxon>
        <taxon>Sordariomycetes</taxon>
        <taxon>Sordariomycetidae</taxon>
        <taxon>Cephalothecales</taxon>
        <taxon>Cephalothecaceae</taxon>
        <taxon>Phialemonium</taxon>
    </lineage>
</organism>
<dbReference type="PANTHER" id="PTHR34987">
    <property type="entry name" value="C, PUTATIVE (AFU_ORTHOLOGUE AFUA_3G02880)-RELATED"/>
    <property type="match status" value="1"/>
</dbReference>